<keyword evidence="1" id="KW-0560">Oxidoreductase</keyword>
<protein>
    <submittedName>
        <fullName evidence="1">Formate dehydrogenase chain D</fullName>
        <ecNumber evidence="1">1.17.1.9</ecNumber>
    </submittedName>
</protein>
<dbReference type="GO" id="GO:0016783">
    <property type="term" value="F:sulfurtransferase activity"/>
    <property type="evidence" value="ECO:0007669"/>
    <property type="project" value="InterPro"/>
</dbReference>
<dbReference type="EC" id="1.17.1.9" evidence="1"/>
<reference evidence="2" key="1">
    <citation type="submission" date="2017-12" db="EMBL/GenBank/DDBJ databases">
        <authorList>
            <person name="Diaz M."/>
        </authorList>
    </citation>
    <scope>NUCLEOTIDE SEQUENCE [LARGE SCALE GENOMIC DNA]</scope>
    <source>
        <strain evidence="2">FI11154</strain>
    </source>
</reference>
<dbReference type="GO" id="GO:0008863">
    <property type="term" value="F:formate dehydrogenase (NAD+) activity"/>
    <property type="evidence" value="ECO:0007669"/>
    <property type="project" value="UniProtKB-EC"/>
</dbReference>
<gene>
    <name evidence="1" type="ORF">OHAE_5280</name>
</gene>
<evidence type="ECO:0000313" key="1">
    <source>
        <dbReference type="EMBL" id="SPL62673.1"/>
    </source>
</evidence>
<dbReference type="Pfam" id="PF02634">
    <property type="entry name" value="FdhD-NarQ"/>
    <property type="match status" value="1"/>
</dbReference>
<organism evidence="1 2">
    <name type="scientific">Ochrobactrum soli</name>
    <dbReference type="NCBI Taxonomy" id="2448455"/>
    <lineage>
        <taxon>Bacteria</taxon>
        <taxon>Pseudomonadati</taxon>
        <taxon>Pseudomonadota</taxon>
        <taxon>Alphaproteobacteria</taxon>
        <taxon>Hyphomicrobiales</taxon>
        <taxon>Brucellaceae</taxon>
        <taxon>Brucella/Ochrobactrum group</taxon>
        <taxon>Ochrobactrum</taxon>
    </lineage>
</organism>
<dbReference type="Proteomes" id="UP000246073">
    <property type="component" value="Unassembled WGS sequence"/>
</dbReference>
<proteinExistence type="predicted"/>
<dbReference type="SUPFAM" id="SSF53927">
    <property type="entry name" value="Cytidine deaminase-like"/>
    <property type="match status" value="1"/>
</dbReference>
<dbReference type="Gene3D" id="3.40.140.10">
    <property type="entry name" value="Cytidine Deaminase, domain 2"/>
    <property type="match status" value="1"/>
</dbReference>
<sequence>MLVTISAPTNLAIERAKSAGLTLVSLARSDSALIVCDPRGSIRDASEPASISE</sequence>
<dbReference type="AlphaFoldDB" id="A0A2P9HEZ7"/>
<accession>A0A2P9HEZ7</accession>
<evidence type="ECO:0000313" key="2">
    <source>
        <dbReference type="Proteomes" id="UP000246073"/>
    </source>
</evidence>
<dbReference type="InterPro" id="IPR016193">
    <property type="entry name" value="Cytidine_deaminase-like"/>
</dbReference>
<dbReference type="InterPro" id="IPR003786">
    <property type="entry name" value="FdhD"/>
</dbReference>
<dbReference type="EMBL" id="OOFM01000003">
    <property type="protein sequence ID" value="SPL62673.1"/>
    <property type="molecule type" value="Genomic_DNA"/>
</dbReference>
<name>A0A2P9HEZ7_9HYPH</name>